<accession>A0A3G9J8P0</accession>
<organism evidence="1 2">
    <name type="scientific">Paenibacillus baekrokdamisoli</name>
    <dbReference type="NCBI Taxonomy" id="1712516"/>
    <lineage>
        <taxon>Bacteria</taxon>
        <taxon>Bacillati</taxon>
        <taxon>Bacillota</taxon>
        <taxon>Bacilli</taxon>
        <taxon>Bacillales</taxon>
        <taxon>Paenibacillaceae</taxon>
        <taxon>Paenibacillus</taxon>
    </lineage>
</organism>
<evidence type="ECO:0000313" key="2">
    <source>
        <dbReference type="Proteomes" id="UP000275368"/>
    </source>
</evidence>
<keyword evidence="2" id="KW-1185">Reference proteome</keyword>
<dbReference type="AlphaFoldDB" id="A0A3G9J8P0"/>
<gene>
    <name evidence="1" type="ORF">Back11_15530</name>
</gene>
<reference evidence="1 2" key="1">
    <citation type="submission" date="2018-11" db="EMBL/GenBank/DDBJ databases">
        <title>Complete genome sequence of Paenibacillus baekrokdamisoli strain KCTC 33723.</title>
        <authorList>
            <person name="Kang S.W."/>
            <person name="Lee K.C."/>
            <person name="Kim K.K."/>
            <person name="Kim J.S."/>
            <person name="Kim D.S."/>
            <person name="Ko S.H."/>
            <person name="Yang S.H."/>
            <person name="Lee J.S."/>
        </authorList>
    </citation>
    <scope>NUCLEOTIDE SEQUENCE [LARGE SCALE GENOMIC DNA]</scope>
    <source>
        <strain evidence="1 2">KCTC 33723</strain>
    </source>
</reference>
<proteinExistence type="predicted"/>
<dbReference type="OrthoDB" id="3333873at2"/>
<evidence type="ECO:0000313" key="1">
    <source>
        <dbReference type="EMBL" id="BBH20208.1"/>
    </source>
</evidence>
<sequence length="90" mass="9714">MAKSCVYVVLSIALAMVVFVHDDRAYAAGTTDYVSSSTGNDANDGTSADTPWQTLAKISFHTFNPFSKGKIGLETYNATALYDNVILIEQ</sequence>
<dbReference type="KEGG" id="pbk:Back11_15530"/>
<name>A0A3G9J8P0_9BACL</name>
<protein>
    <submittedName>
        <fullName evidence="1">Uncharacterized protein</fullName>
    </submittedName>
</protein>
<dbReference type="Proteomes" id="UP000275368">
    <property type="component" value="Chromosome"/>
</dbReference>
<dbReference type="EMBL" id="AP019308">
    <property type="protein sequence ID" value="BBH20208.1"/>
    <property type="molecule type" value="Genomic_DNA"/>
</dbReference>
<dbReference type="RefSeq" id="WP_125655095.1">
    <property type="nucleotide sequence ID" value="NZ_AP019308.1"/>
</dbReference>